<keyword evidence="1" id="KW-0808">Transferase</keyword>
<keyword evidence="1" id="KW-0548">Nucleotidyltransferase</keyword>
<reference evidence="1" key="1">
    <citation type="submission" date="2024-02" db="EMBL/GenBank/DDBJ databases">
        <title>Metagenome Assembled Genome of Zalaria obscura JY119.</title>
        <authorList>
            <person name="Vighnesh L."/>
            <person name="Jagadeeshwari U."/>
            <person name="Venkata Ramana C."/>
            <person name="Sasikala C."/>
        </authorList>
    </citation>
    <scope>NUCLEOTIDE SEQUENCE</scope>
    <source>
        <strain evidence="1">JY119</strain>
    </source>
</reference>
<dbReference type="EMBL" id="JAMKPW020000015">
    <property type="protein sequence ID" value="KAK8210349.1"/>
    <property type="molecule type" value="Genomic_DNA"/>
</dbReference>
<proteinExistence type="predicted"/>
<dbReference type="Proteomes" id="UP001320706">
    <property type="component" value="Unassembled WGS sequence"/>
</dbReference>
<comment type="caution">
    <text evidence="1">The sequence shown here is derived from an EMBL/GenBank/DDBJ whole genome shotgun (WGS) entry which is preliminary data.</text>
</comment>
<protein>
    <submittedName>
        <fullName evidence="1">Choline-phosphate cytidylyltransferase</fullName>
        <ecNumber evidence="1">2.7.7.15</ecNumber>
    </submittedName>
</protein>
<keyword evidence="2" id="KW-1185">Reference proteome</keyword>
<evidence type="ECO:0000313" key="2">
    <source>
        <dbReference type="Proteomes" id="UP001320706"/>
    </source>
</evidence>
<dbReference type="EC" id="2.7.7.15" evidence="1"/>
<accession>A0ACC3SEX0</accession>
<organism evidence="1 2">
    <name type="scientific">Zalaria obscura</name>
    <dbReference type="NCBI Taxonomy" id="2024903"/>
    <lineage>
        <taxon>Eukaryota</taxon>
        <taxon>Fungi</taxon>
        <taxon>Dikarya</taxon>
        <taxon>Ascomycota</taxon>
        <taxon>Pezizomycotina</taxon>
        <taxon>Dothideomycetes</taxon>
        <taxon>Dothideomycetidae</taxon>
        <taxon>Dothideales</taxon>
        <taxon>Zalariaceae</taxon>
        <taxon>Zalaria</taxon>
    </lineage>
</organism>
<gene>
    <name evidence="1" type="primary">PCT1</name>
    <name evidence="1" type="ORF">M8818_003518</name>
</gene>
<evidence type="ECO:0000313" key="1">
    <source>
        <dbReference type="EMBL" id="KAK8210349.1"/>
    </source>
</evidence>
<name>A0ACC3SEX0_9PEZI</name>
<sequence>MAPKRKRANTVQKEPEQPQPSSRDASGEDNTADPVLDAIKTQKENLSADPPAKRRSTRGKTNGSSKEEEEDVDESSVEGSEEREEEEDGGGENGEAASMRMEAPPKAGMIDPVGYHTNPPPKGRPVRVYADGVFDLFHLGHMRQLQQAKTAFPDTYLLVGVTGDRETHRRKGLTVLSAKERAETVRHCKWVDEVVEDCPWIVTVDFLEKHQIDYVAHDDIPYGADEGDDIYKPVKEKGMFLVTQRTEGVSTTGIITKIVRDYESYIARQLKRGTSRQELNISWLKKNELDIKRHVTELRESIRANWTTTGQELGKELRQLWQPSRQSSPAPSIASRRGLRSEGSLDGTPSKARDGAKSPTTLSLKDRMPHLEIPGPSGLQTPRTEKRESDFAAGYAMGLIGGVKSWMQRNRRNVLSDSRPPSPGSDDDSDAKSPQELHQRGRLGKSEQDEVDAQVSDEMDLRKD</sequence>